<accession>A0AAV2QXD3</accession>
<organism evidence="8 9">
    <name type="scientific">Meganyctiphanes norvegica</name>
    <name type="common">Northern krill</name>
    <name type="synonym">Thysanopoda norvegica</name>
    <dbReference type="NCBI Taxonomy" id="48144"/>
    <lineage>
        <taxon>Eukaryota</taxon>
        <taxon>Metazoa</taxon>
        <taxon>Ecdysozoa</taxon>
        <taxon>Arthropoda</taxon>
        <taxon>Crustacea</taxon>
        <taxon>Multicrustacea</taxon>
        <taxon>Malacostraca</taxon>
        <taxon>Eumalacostraca</taxon>
        <taxon>Eucarida</taxon>
        <taxon>Euphausiacea</taxon>
        <taxon>Euphausiidae</taxon>
        <taxon>Meganyctiphanes</taxon>
    </lineage>
</organism>
<evidence type="ECO:0000256" key="6">
    <source>
        <dbReference type="SAM" id="MobiDB-lite"/>
    </source>
</evidence>
<dbReference type="InterPro" id="IPR026319">
    <property type="entry name" value="ZC2HC1A/B-like"/>
</dbReference>
<protein>
    <recommendedName>
        <fullName evidence="7">C2HC/C3H-type domain-containing protein</fullName>
    </recommendedName>
</protein>
<dbReference type="EMBL" id="CAXKWB010012898">
    <property type="protein sequence ID" value="CAL4105888.1"/>
    <property type="molecule type" value="Genomic_DNA"/>
</dbReference>
<evidence type="ECO:0000313" key="9">
    <source>
        <dbReference type="Proteomes" id="UP001497623"/>
    </source>
</evidence>
<dbReference type="PANTHER" id="PTHR13555">
    <property type="entry name" value="C2H2 ZINC FINGER CGI-62-RELATED"/>
    <property type="match status" value="1"/>
</dbReference>
<keyword evidence="4" id="KW-0862">Zinc</keyword>
<feature type="region of interest" description="Disordered" evidence="6">
    <location>
        <begin position="308"/>
        <end position="551"/>
    </location>
</feature>
<feature type="compositionally biased region" description="Low complexity" evidence="6">
    <location>
        <begin position="196"/>
        <end position="215"/>
    </location>
</feature>
<feature type="domain" description="C2HC/C3H-type" evidence="7">
    <location>
        <begin position="687"/>
        <end position="716"/>
    </location>
</feature>
<dbReference type="AlphaFoldDB" id="A0AAV2QXD3"/>
<feature type="non-terminal residue" evidence="8">
    <location>
        <position position="783"/>
    </location>
</feature>
<keyword evidence="2" id="KW-0677">Repeat</keyword>
<feature type="domain" description="C2HC/C3H-type" evidence="7">
    <location>
        <begin position="629"/>
        <end position="657"/>
    </location>
</feature>
<keyword evidence="9" id="KW-1185">Reference proteome</keyword>
<keyword evidence="3 5" id="KW-0863">Zinc-finger</keyword>
<dbReference type="PANTHER" id="PTHR13555:SF68">
    <property type="entry name" value="ZINC FINGER PROTEIN 474"/>
    <property type="match status" value="1"/>
</dbReference>
<dbReference type="Pfam" id="PF13913">
    <property type="entry name" value="zf-C2HC_2"/>
    <property type="match status" value="5"/>
</dbReference>
<feature type="domain" description="C2HC/C3H-type" evidence="7">
    <location>
        <begin position="759"/>
        <end position="783"/>
    </location>
</feature>
<evidence type="ECO:0000256" key="4">
    <source>
        <dbReference type="ARBA" id="ARBA00022833"/>
    </source>
</evidence>
<evidence type="ECO:0000259" key="7">
    <source>
        <dbReference type="PROSITE" id="PS52027"/>
    </source>
</evidence>
<dbReference type="PROSITE" id="PS52027">
    <property type="entry name" value="ZF_C2HC_C3H"/>
    <property type="match status" value="4"/>
</dbReference>
<name>A0AAV2QXD3_MEGNR</name>
<comment type="caution">
    <text evidence="8">The sequence shown here is derived from an EMBL/GenBank/DDBJ whole genome shotgun (WGS) entry which is preliminary data.</text>
</comment>
<keyword evidence="1" id="KW-0479">Metal-binding</keyword>
<proteinExistence type="predicted"/>
<dbReference type="Gene3D" id="3.30.160.60">
    <property type="entry name" value="Classic Zinc Finger"/>
    <property type="match status" value="5"/>
</dbReference>
<evidence type="ECO:0000256" key="1">
    <source>
        <dbReference type="ARBA" id="ARBA00022723"/>
    </source>
</evidence>
<dbReference type="Proteomes" id="UP001497623">
    <property type="component" value="Unassembled WGS sequence"/>
</dbReference>
<evidence type="ECO:0000313" key="8">
    <source>
        <dbReference type="EMBL" id="CAL4105888.1"/>
    </source>
</evidence>
<feature type="compositionally biased region" description="Polar residues" evidence="6">
    <location>
        <begin position="361"/>
        <end position="371"/>
    </location>
</feature>
<feature type="region of interest" description="Disordered" evidence="6">
    <location>
        <begin position="650"/>
        <end position="681"/>
    </location>
</feature>
<feature type="compositionally biased region" description="Polar residues" evidence="6">
    <location>
        <begin position="341"/>
        <end position="350"/>
    </location>
</feature>
<feature type="compositionally biased region" description="Polar residues" evidence="6">
    <location>
        <begin position="412"/>
        <end position="421"/>
    </location>
</feature>
<dbReference type="GO" id="GO:0008270">
    <property type="term" value="F:zinc ion binding"/>
    <property type="evidence" value="ECO:0007669"/>
    <property type="project" value="UniProtKB-KW"/>
</dbReference>
<evidence type="ECO:0000256" key="5">
    <source>
        <dbReference type="PROSITE-ProRule" id="PRU01371"/>
    </source>
</evidence>
<feature type="compositionally biased region" description="Basic residues" evidence="6">
    <location>
        <begin position="317"/>
        <end position="327"/>
    </location>
</feature>
<feature type="compositionally biased region" description="Gly residues" evidence="6">
    <location>
        <begin position="498"/>
        <end position="509"/>
    </location>
</feature>
<evidence type="ECO:0000256" key="2">
    <source>
        <dbReference type="ARBA" id="ARBA00022737"/>
    </source>
</evidence>
<feature type="compositionally biased region" description="Polar residues" evidence="6">
    <location>
        <begin position="101"/>
        <end position="114"/>
    </location>
</feature>
<feature type="compositionally biased region" description="Low complexity" evidence="6">
    <location>
        <begin position="528"/>
        <end position="551"/>
    </location>
</feature>
<feature type="region of interest" description="Disordered" evidence="6">
    <location>
        <begin position="60"/>
        <end position="163"/>
    </location>
</feature>
<gene>
    <name evidence="8" type="ORF">MNOR_LOCUS18201</name>
</gene>
<evidence type="ECO:0000256" key="3">
    <source>
        <dbReference type="ARBA" id="ARBA00022771"/>
    </source>
</evidence>
<reference evidence="8 9" key="1">
    <citation type="submission" date="2024-05" db="EMBL/GenBank/DDBJ databases">
        <authorList>
            <person name="Wallberg A."/>
        </authorList>
    </citation>
    <scope>NUCLEOTIDE SEQUENCE [LARGE SCALE GENOMIC DNA]</scope>
</reference>
<dbReference type="InterPro" id="IPR049899">
    <property type="entry name" value="Znf_C2HC_C3H"/>
</dbReference>
<sequence length="783" mass="85647">MFARAHGENKAINGAMNDVRSGSGSEMVGPPGFVECYICHRDFGSRSFEIHEPQCLEKWRRSNAQKKRSERLRTPSPPPGHPAHHSLPPPSLEMTPEPTLIQDSSSDQELSTSWPRVDVGAAKDGASNGRARPRSHTYSEGGGARKPRPNTATLDKPKVLDLSLREEVDMSELSRHMLDQMLLSRDASQATGGTISSSDYSSDFSSDSPSSNESKSPVEDGFTSGDSENEQRKRPGTMRLPRPSRHIAVPVITSENTKRRRNRVTPHRAVSLRSYLPRGRHRRHLDEVFTGPPDNKLQIPEPCNTCGKEQNPERFHSHPLHMQKLRSKSSETALKDKAKSNRLNKLSVTKPTALKYKSKSMEVNGTPTRSTTSKRGRLKPQGAAGGARKGIPKPIPRKSEDKPKPVPLKKFIQSQKEALSSNKKKSIDIEIYDGQGGTPRNHDETLIGGGSTKMVRRISSPSSQDIDVEIYDGPAGTPRNHDETPLGGHKLTRTPPMHGGGVATGGGGSNVMSRISEEEVGGGGSNVGGVSSSSGGESPAPGTSGTPPTVSVLTANCPRTTTAPTMMCHICGREFGSRSIAIHQPQCLAKLCKYCVNLPNGINHRFYDKSKFFMLHEVPEELKVKFQAQLVPCACGRTFFPESLEKHQRGCKATQDAKNKPARKTSGSERPETSGSSVKVSMGPNRPTVVCYICGREFGTRSIAIHEPQCLKKWNMQNDNLPDHLKRPEPKKPELVKTESGDIDLSAMADAAWQSHLGQLIACKNCGRTFFPDRLEVHSKSCH</sequence>
<feature type="compositionally biased region" description="Pro residues" evidence="6">
    <location>
        <begin position="75"/>
        <end position="91"/>
    </location>
</feature>
<feature type="domain" description="C2HC/C3H-type" evidence="7">
    <location>
        <begin position="32"/>
        <end position="61"/>
    </location>
</feature>
<feature type="region of interest" description="Disordered" evidence="6">
    <location>
        <begin position="187"/>
        <end position="268"/>
    </location>
</feature>
<feature type="compositionally biased region" description="Basic residues" evidence="6">
    <location>
        <begin position="61"/>
        <end position="70"/>
    </location>
</feature>